<dbReference type="Gene3D" id="2.30.30.700">
    <property type="entry name" value="SLA1 homology domain 1"/>
    <property type="match status" value="1"/>
</dbReference>
<sequence length="223" mass="25203">MVLCVAFLVVAVQAENRIWTGKAGQTIEAEYVKDASGKVWLKPVSGKVKVVPIAALSAADQNYIYKQTLPKIEISVDDDIKRSTVGSDIDNVHEKIKFKIQVKKTSKAPYPVDYEIIFCALAEDIRYEELILADKKVETFSLKEKNDVYGFTGQQLHFEHDPDPAWGTKYDGYLVCVQTVEGVVLATKGRDKYIESINVLRDAKVRSRFDEKFNVSTRSSNRF</sequence>
<dbReference type="GO" id="GO:0030674">
    <property type="term" value="F:protein-macromolecule adaptor activity"/>
    <property type="evidence" value="ECO:0007669"/>
    <property type="project" value="InterPro"/>
</dbReference>
<proteinExistence type="predicted"/>
<dbReference type="GO" id="GO:0043130">
    <property type="term" value="F:ubiquitin binding"/>
    <property type="evidence" value="ECO:0007669"/>
    <property type="project" value="InterPro"/>
</dbReference>
<name>A0A6C2UQR9_9BACT</name>
<keyword evidence="3" id="KW-1185">Reference proteome</keyword>
<protein>
    <recommendedName>
        <fullName evidence="1">SLA1 homology domain-containing protein</fullName>
    </recommendedName>
</protein>
<accession>A0A6C2UQR9</accession>
<reference evidence="2 3" key="1">
    <citation type="submission" date="2019-04" db="EMBL/GenBank/DDBJ databases">
        <authorList>
            <person name="Van Vliet M D."/>
        </authorList>
    </citation>
    <scope>NUCLEOTIDE SEQUENCE [LARGE SCALE GENOMIC DNA]</scope>
    <source>
        <strain evidence="2 3">F21</strain>
    </source>
</reference>
<organism evidence="2 3">
    <name type="scientific">Pontiella sulfatireligans</name>
    <dbReference type="NCBI Taxonomy" id="2750658"/>
    <lineage>
        <taxon>Bacteria</taxon>
        <taxon>Pseudomonadati</taxon>
        <taxon>Kiritimatiellota</taxon>
        <taxon>Kiritimatiellia</taxon>
        <taxon>Kiritimatiellales</taxon>
        <taxon>Pontiellaceae</taxon>
        <taxon>Pontiella</taxon>
    </lineage>
</organism>
<dbReference type="Pfam" id="PF03983">
    <property type="entry name" value="SHD1"/>
    <property type="match status" value="1"/>
</dbReference>
<feature type="domain" description="SLA1 homology" evidence="1">
    <location>
        <begin position="15"/>
        <end position="68"/>
    </location>
</feature>
<evidence type="ECO:0000259" key="1">
    <source>
        <dbReference type="Pfam" id="PF03983"/>
    </source>
</evidence>
<dbReference type="AlphaFoldDB" id="A0A6C2UQR9"/>
<dbReference type="Proteomes" id="UP000346198">
    <property type="component" value="Unassembled WGS sequence"/>
</dbReference>
<dbReference type="EMBL" id="CAAHFH010000002">
    <property type="protein sequence ID" value="VGO22640.1"/>
    <property type="molecule type" value="Genomic_DNA"/>
</dbReference>
<evidence type="ECO:0000313" key="2">
    <source>
        <dbReference type="EMBL" id="VGO22640.1"/>
    </source>
</evidence>
<dbReference type="GO" id="GO:0008092">
    <property type="term" value="F:cytoskeletal protein binding"/>
    <property type="evidence" value="ECO:0007669"/>
    <property type="project" value="InterPro"/>
</dbReference>
<evidence type="ECO:0000313" key="3">
    <source>
        <dbReference type="Proteomes" id="UP000346198"/>
    </source>
</evidence>
<dbReference type="GO" id="GO:0042802">
    <property type="term" value="F:identical protein binding"/>
    <property type="evidence" value="ECO:0007669"/>
    <property type="project" value="InterPro"/>
</dbReference>
<gene>
    <name evidence="2" type="ORF">SCARR_04735</name>
</gene>
<dbReference type="InterPro" id="IPR007131">
    <property type="entry name" value="SHD1"/>
</dbReference>